<name>A0AAW0G324_9APHY</name>
<keyword evidence="1" id="KW-1133">Transmembrane helix</keyword>
<feature type="transmembrane region" description="Helical" evidence="1">
    <location>
        <begin position="41"/>
        <end position="59"/>
    </location>
</feature>
<keyword evidence="1" id="KW-0812">Transmembrane</keyword>
<evidence type="ECO:0000313" key="3">
    <source>
        <dbReference type="Proteomes" id="UP001385951"/>
    </source>
</evidence>
<sequence length="81" mass="8774">MQAHPRKASNVQELHSKRQRCTLYPTPLSDGSSERIYNMRFTTAVSVIVAAFVASAVAVNPPCPPNSPTTEVEGRICPCGM</sequence>
<organism evidence="2 3">
    <name type="scientific">Cerrena zonata</name>
    <dbReference type="NCBI Taxonomy" id="2478898"/>
    <lineage>
        <taxon>Eukaryota</taxon>
        <taxon>Fungi</taxon>
        <taxon>Dikarya</taxon>
        <taxon>Basidiomycota</taxon>
        <taxon>Agaricomycotina</taxon>
        <taxon>Agaricomycetes</taxon>
        <taxon>Polyporales</taxon>
        <taxon>Cerrenaceae</taxon>
        <taxon>Cerrena</taxon>
    </lineage>
</organism>
<protein>
    <submittedName>
        <fullName evidence="2">Uncharacterized protein</fullName>
    </submittedName>
</protein>
<comment type="caution">
    <text evidence="2">The sequence shown here is derived from an EMBL/GenBank/DDBJ whole genome shotgun (WGS) entry which is preliminary data.</text>
</comment>
<proteinExistence type="predicted"/>
<dbReference type="EMBL" id="JASBNA010000030">
    <property type="protein sequence ID" value="KAK7683455.1"/>
    <property type="molecule type" value="Genomic_DNA"/>
</dbReference>
<keyword evidence="3" id="KW-1185">Reference proteome</keyword>
<reference evidence="2 3" key="1">
    <citation type="submission" date="2022-09" db="EMBL/GenBank/DDBJ databases">
        <authorList>
            <person name="Palmer J.M."/>
        </authorList>
    </citation>
    <scope>NUCLEOTIDE SEQUENCE [LARGE SCALE GENOMIC DNA]</scope>
    <source>
        <strain evidence="2 3">DSM 7382</strain>
    </source>
</reference>
<evidence type="ECO:0000313" key="2">
    <source>
        <dbReference type="EMBL" id="KAK7683455.1"/>
    </source>
</evidence>
<dbReference type="AlphaFoldDB" id="A0AAW0G324"/>
<keyword evidence="1" id="KW-0472">Membrane</keyword>
<dbReference type="Proteomes" id="UP001385951">
    <property type="component" value="Unassembled WGS sequence"/>
</dbReference>
<evidence type="ECO:0000256" key="1">
    <source>
        <dbReference type="SAM" id="Phobius"/>
    </source>
</evidence>
<gene>
    <name evidence="2" type="ORF">QCA50_013288</name>
</gene>
<accession>A0AAW0G324</accession>